<dbReference type="InterPro" id="IPR012337">
    <property type="entry name" value="RNaseH-like_sf"/>
</dbReference>
<dbReference type="GO" id="GO:0003676">
    <property type="term" value="F:nucleic acid binding"/>
    <property type="evidence" value="ECO:0007669"/>
    <property type="project" value="InterPro"/>
</dbReference>
<evidence type="ECO:0000259" key="1">
    <source>
        <dbReference type="PROSITE" id="PS50994"/>
    </source>
</evidence>
<dbReference type="PROSITE" id="PS50994">
    <property type="entry name" value="INTEGRASE"/>
    <property type="match status" value="1"/>
</dbReference>
<dbReference type="Gene3D" id="3.30.420.10">
    <property type="entry name" value="Ribonuclease H-like superfamily/Ribonuclease H"/>
    <property type="match status" value="1"/>
</dbReference>
<dbReference type="SUPFAM" id="SSF53098">
    <property type="entry name" value="Ribonuclease H-like"/>
    <property type="match status" value="1"/>
</dbReference>
<dbReference type="PANTHER" id="PTHR35004">
    <property type="entry name" value="TRANSPOSASE RV3428C-RELATED"/>
    <property type="match status" value="1"/>
</dbReference>
<feature type="domain" description="Integrase catalytic" evidence="1">
    <location>
        <begin position="41"/>
        <end position="192"/>
    </location>
</feature>
<dbReference type="eggNOG" id="COG2801">
    <property type="taxonomic scope" value="Bacteria"/>
</dbReference>
<keyword evidence="3" id="KW-1185">Reference proteome</keyword>
<dbReference type="PATRIC" id="fig|1276258.3.peg.626"/>
<dbReference type="STRING" id="1276258.SAPIS_v1c06170"/>
<name>V5RIE7_SPIAP</name>
<evidence type="ECO:0000313" key="3">
    <source>
        <dbReference type="Proteomes" id="UP000018550"/>
    </source>
</evidence>
<dbReference type="InterPro" id="IPR036397">
    <property type="entry name" value="RNaseH_sf"/>
</dbReference>
<sequence length="192" mass="22808">MLQEKILIETLHRKTKKDILRNLKAAKHKNYLEEYISKWIITSKPHPSQRKITKFGEIYETDASNHQWIKDIKCHLHFVIDKAGKRILVGYFSEQETTESYYKIYKLAFKTYGLPELNVSDNRNVFSSKNNRDLEGNSVSKTQLQFIFHSLGVRKKTTSIPQEKALVERTFGTLQNRWPHWLELWDWIALKN</sequence>
<gene>
    <name evidence="2" type="ORF">SAPIS_v1c06170</name>
</gene>
<protein>
    <submittedName>
        <fullName evidence="2">Putative transposase</fullName>
    </submittedName>
</protein>
<accession>V5RIE7</accession>
<dbReference type="PANTHER" id="PTHR35004:SF7">
    <property type="entry name" value="INTEGRASE PROTEIN"/>
    <property type="match status" value="1"/>
</dbReference>
<dbReference type="KEGG" id="sapi:SAPIS_v1c06170"/>
<dbReference type="Proteomes" id="UP000018550">
    <property type="component" value="Chromosome"/>
</dbReference>
<dbReference type="InterPro" id="IPR001584">
    <property type="entry name" value="Integrase_cat-core"/>
</dbReference>
<dbReference type="AlphaFoldDB" id="V5RIE7"/>
<dbReference type="RefSeq" id="WP_023789571.1">
    <property type="nucleotide sequence ID" value="NC_022998.1"/>
</dbReference>
<evidence type="ECO:0000313" key="2">
    <source>
        <dbReference type="EMBL" id="AHB36462.1"/>
    </source>
</evidence>
<dbReference type="EMBL" id="CP006682">
    <property type="protein sequence ID" value="AHB36462.1"/>
    <property type="molecule type" value="Genomic_DNA"/>
</dbReference>
<reference evidence="2 3" key="1">
    <citation type="journal article" date="2014" name="Genome Announc.">
        <title>Complete Genome Sequence of Spiroplasma apis B31T (ATCC 33834), a Bacterium Associated with May Disease of Honeybees (Apis mellifera).</title>
        <authorList>
            <person name="Ku C."/>
            <person name="Lo W.S."/>
            <person name="Chen L.L."/>
            <person name="Kuo C.H."/>
        </authorList>
    </citation>
    <scope>NUCLEOTIDE SEQUENCE [LARGE SCALE GENOMIC DNA]</scope>
    <source>
        <strain evidence="2">B31</strain>
    </source>
</reference>
<dbReference type="HOGENOM" id="CLU_1414385_0_0_14"/>
<dbReference type="GO" id="GO:0015074">
    <property type="term" value="P:DNA integration"/>
    <property type="evidence" value="ECO:0007669"/>
    <property type="project" value="InterPro"/>
</dbReference>
<proteinExistence type="predicted"/>
<organism evidence="2 3">
    <name type="scientific">Spiroplasma apis B31</name>
    <dbReference type="NCBI Taxonomy" id="1276258"/>
    <lineage>
        <taxon>Bacteria</taxon>
        <taxon>Bacillati</taxon>
        <taxon>Mycoplasmatota</taxon>
        <taxon>Mollicutes</taxon>
        <taxon>Entomoplasmatales</taxon>
        <taxon>Spiroplasmataceae</taxon>
        <taxon>Spiroplasma</taxon>
    </lineage>
</organism>